<accession>A0A5V1ABI0</accession>
<dbReference type="InterPro" id="IPR050090">
    <property type="entry name" value="Tyrosine_recombinase_XerCD"/>
</dbReference>
<gene>
    <name evidence="8" type="ORF">CEJ02_22660</name>
</gene>
<dbReference type="GO" id="GO:0003677">
    <property type="term" value="F:DNA binding"/>
    <property type="evidence" value="ECO:0007669"/>
    <property type="project" value="UniProtKB-UniRule"/>
</dbReference>
<dbReference type="PROSITE" id="PS51900">
    <property type="entry name" value="CB"/>
    <property type="match status" value="1"/>
</dbReference>
<evidence type="ECO:0000256" key="5">
    <source>
        <dbReference type="PROSITE-ProRule" id="PRU01248"/>
    </source>
</evidence>
<keyword evidence="4" id="KW-0233">DNA recombination</keyword>
<dbReference type="InterPro" id="IPR010998">
    <property type="entry name" value="Integrase_recombinase_N"/>
</dbReference>
<feature type="domain" description="Core-binding (CB)" evidence="7">
    <location>
        <begin position="28"/>
        <end position="131"/>
    </location>
</feature>
<proteinExistence type="inferred from homology"/>
<protein>
    <submittedName>
        <fullName evidence="8">Tyrosine-type recombinase/integrase</fullName>
    </submittedName>
</protein>
<dbReference type="SUPFAM" id="SSF56349">
    <property type="entry name" value="DNA breaking-rejoining enzymes"/>
    <property type="match status" value="1"/>
</dbReference>
<feature type="domain" description="Tyr recombinase" evidence="6">
    <location>
        <begin position="179"/>
        <end position="391"/>
    </location>
</feature>
<keyword evidence="3 5" id="KW-0238">DNA-binding</keyword>
<dbReference type="PANTHER" id="PTHR30349">
    <property type="entry name" value="PHAGE INTEGRASE-RELATED"/>
    <property type="match status" value="1"/>
</dbReference>
<evidence type="ECO:0000256" key="4">
    <source>
        <dbReference type="ARBA" id="ARBA00023172"/>
    </source>
</evidence>
<evidence type="ECO:0000256" key="1">
    <source>
        <dbReference type="ARBA" id="ARBA00008857"/>
    </source>
</evidence>
<dbReference type="Gene3D" id="1.10.150.130">
    <property type="match status" value="1"/>
</dbReference>
<dbReference type="CDD" id="cd00397">
    <property type="entry name" value="DNA_BRE_C"/>
    <property type="match status" value="1"/>
</dbReference>
<comment type="similarity">
    <text evidence="1">Belongs to the 'phage' integrase family.</text>
</comment>
<evidence type="ECO:0000256" key="2">
    <source>
        <dbReference type="ARBA" id="ARBA00022908"/>
    </source>
</evidence>
<dbReference type="AlphaFoldDB" id="A0A5V1ABI0"/>
<dbReference type="InterPro" id="IPR013762">
    <property type="entry name" value="Integrase-like_cat_sf"/>
</dbReference>
<dbReference type="GO" id="GO:0015074">
    <property type="term" value="P:DNA integration"/>
    <property type="evidence" value="ECO:0007669"/>
    <property type="project" value="UniProtKB-KW"/>
</dbReference>
<dbReference type="EMBL" id="AAGXGX010000029">
    <property type="protein sequence ID" value="EBS9878426.1"/>
    <property type="molecule type" value="Genomic_DNA"/>
</dbReference>
<dbReference type="PANTHER" id="PTHR30349:SF64">
    <property type="entry name" value="PROPHAGE INTEGRASE INTD-RELATED"/>
    <property type="match status" value="1"/>
</dbReference>
<evidence type="ECO:0000313" key="8">
    <source>
        <dbReference type="EMBL" id="EBS9878426.1"/>
    </source>
</evidence>
<keyword evidence="2" id="KW-0229">DNA integration</keyword>
<organism evidence="8">
    <name type="scientific">Salmonella enterica</name>
    <name type="common">Salmonella choleraesuis</name>
    <dbReference type="NCBI Taxonomy" id="28901"/>
    <lineage>
        <taxon>Bacteria</taxon>
        <taxon>Pseudomonadati</taxon>
        <taxon>Pseudomonadota</taxon>
        <taxon>Gammaproteobacteria</taxon>
        <taxon>Enterobacterales</taxon>
        <taxon>Enterobacteriaceae</taxon>
        <taxon>Salmonella</taxon>
    </lineage>
</organism>
<dbReference type="InterPro" id="IPR044068">
    <property type="entry name" value="CB"/>
</dbReference>
<evidence type="ECO:0000259" key="6">
    <source>
        <dbReference type="PROSITE" id="PS51898"/>
    </source>
</evidence>
<evidence type="ECO:0000259" key="7">
    <source>
        <dbReference type="PROSITE" id="PS51900"/>
    </source>
</evidence>
<dbReference type="InterPro" id="IPR002104">
    <property type="entry name" value="Integrase_catalytic"/>
</dbReference>
<dbReference type="InterPro" id="IPR011010">
    <property type="entry name" value="DNA_brk_join_enz"/>
</dbReference>
<reference evidence="8" key="1">
    <citation type="submission" date="2018-07" db="EMBL/GenBank/DDBJ databases">
        <authorList>
            <consortium name="GenomeTrakr network: Whole genome sequencing for foodborne pathogen traceback"/>
        </authorList>
    </citation>
    <scope>NUCLEOTIDE SEQUENCE</scope>
    <source>
        <strain evidence="8">CFSAN065048</strain>
    </source>
</reference>
<dbReference type="Pfam" id="PF00589">
    <property type="entry name" value="Phage_integrase"/>
    <property type="match status" value="1"/>
</dbReference>
<dbReference type="Gene3D" id="1.10.443.10">
    <property type="entry name" value="Intergrase catalytic core"/>
    <property type="match status" value="1"/>
</dbReference>
<comment type="caution">
    <text evidence="8">The sequence shown here is derived from an EMBL/GenBank/DDBJ whole genome shotgun (WGS) entry which is preliminary data.</text>
</comment>
<evidence type="ECO:0000256" key="3">
    <source>
        <dbReference type="ARBA" id="ARBA00023125"/>
    </source>
</evidence>
<name>A0A5V1ABI0_SALER</name>
<sequence length="402" mass="46672">MRLFYTTPDFVYRGRICAGLPFLCNDDMTFMPVANDYLLWVCLENASTASPATWKSYAETLFDYFSWLSTNGFAWDALPIKGPQGEEISNLAMYRNWSMDLIHPSSGKPRVAPSTLRRRMTQIMAFYRWALQRKRIPELPWETTLSRVLRLRLPPSMYRHTHAGEVVYRDITRPRVPKKPIPFLHLDQCRALMQACRSETLKLMTALMLQTGLRNEECRTFPRQYIFDPVGQPRDKRFAVELSPSDMAIKGSKPRRIYLSWWLMKSLFDYLNFGQGARRAKRYRQTQGETSPFVFLNQAGAPWSEKGLNNAYRKLWAAEGDGSPRLDFRVTPHQLRHTFAMLELYAESQNNNLATALAWVRDRLGHSSIQTTTVYVHCLDLMGESDLNLYQREIDALLEGRA</sequence>
<dbReference type="GO" id="GO:0006310">
    <property type="term" value="P:DNA recombination"/>
    <property type="evidence" value="ECO:0007669"/>
    <property type="project" value="UniProtKB-KW"/>
</dbReference>
<dbReference type="PROSITE" id="PS51898">
    <property type="entry name" value="TYR_RECOMBINASE"/>
    <property type="match status" value="1"/>
</dbReference>